<dbReference type="EMBL" id="JGZO01000023">
    <property type="protein sequence ID" value="KFI91342.1"/>
    <property type="molecule type" value="Genomic_DNA"/>
</dbReference>
<reference evidence="5 6" key="1">
    <citation type="submission" date="2014-03" db="EMBL/GenBank/DDBJ databases">
        <title>Genomics of Bifidobacteria.</title>
        <authorList>
            <person name="Ventura M."/>
            <person name="Milani C."/>
            <person name="Lugli G.A."/>
        </authorList>
    </citation>
    <scope>NUCLEOTIDE SEQUENCE [LARGE SCALE GENOMIC DNA]</scope>
    <source>
        <strain evidence="5 6">LMG 21589</strain>
    </source>
</reference>
<dbReference type="PANTHER" id="PTHR42756:SF1">
    <property type="entry name" value="TRANSCRIPTIONAL REPRESSOR OF EMRAB OPERON"/>
    <property type="match status" value="1"/>
</dbReference>
<dbReference type="eggNOG" id="COG1846">
    <property type="taxonomic scope" value="Bacteria"/>
</dbReference>
<dbReference type="SMART" id="SM00347">
    <property type="entry name" value="HTH_MARR"/>
    <property type="match status" value="1"/>
</dbReference>
<dbReference type="RefSeq" id="WP_046726080.1">
    <property type="nucleotide sequence ID" value="NZ_CAUPKV010000015.1"/>
</dbReference>
<dbReference type="GeneID" id="85165358"/>
<dbReference type="Proteomes" id="UP000029033">
    <property type="component" value="Unassembled WGS sequence"/>
</dbReference>
<evidence type="ECO:0000256" key="3">
    <source>
        <dbReference type="ARBA" id="ARBA00023163"/>
    </source>
</evidence>
<evidence type="ECO:0000313" key="6">
    <source>
        <dbReference type="Proteomes" id="UP000029033"/>
    </source>
</evidence>
<keyword evidence="1" id="KW-0805">Transcription regulation</keyword>
<dbReference type="InterPro" id="IPR036390">
    <property type="entry name" value="WH_DNA-bd_sf"/>
</dbReference>
<comment type="caution">
    <text evidence="5">The sequence shown here is derived from an EMBL/GenBank/DDBJ whole genome shotgun (WGS) entry which is preliminary data.</text>
</comment>
<keyword evidence="3" id="KW-0804">Transcription</keyword>
<dbReference type="InterPro" id="IPR000835">
    <property type="entry name" value="HTH_MarR-typ"/>
</dbReference>
<evidence type="ECO:0000313" key="5">
    <source>
        <dbReference type="EMBL" id="KFI91342.1"/>
    </source>
</evidence>
<feature type="domain" description="HTH marR-type" evidence="4">
    <location>
        <begin position="41"/>
        <end position="141"/>
    </location>
</feature>
<dbReference type="SUPFAM" id="SSF46785">
    <property type="entry name" value="Winged helix' DNA-binding domain"/>
    <property type="match status" value="1"/>
</dbReference>
<gene>
    <name evidence="5" type="ORF">BSCA_2031</name>
</gene>
<dbReference type="OrthoDB" id="3232829at2"/>
<dbReference type="InterPro" id="IPR036388">
    <property type="entry name" value="WH-like_DNA-bd_sf"/>
</dbReference>
<accession>A0A087D742</accession>
<evidence type="ECO:0000259" key="4">
    <source>
        <dbReference type="SMART" id="SM00347"/>
    </source>
</evidence>
<evidence type="ECO:0000256" key="1">
    <source>
        <dbReference type="ARBA" id="ARBA00023015"/>
    </source>
</evidence>
<dbReference type="PANTHER" id="PTHR42756">
    <property type="entry name" value="TRANSCRIPTIONAL REGULATOR, MARR"/>
    <property type="match status" value="1"/>
</dbReference>
<protein>
    <submittedName>
        <fullName evidence="5">Regulatory protein</fullName>
    </submittedName>
</protein>
<keyword evidence="6" id="KW-1185">Reference proteome</keyword>
<dbReference type="AlphaFoldDB" id="A0A087D742"/>
<dbReference type="GO" id="GO:0003700">
    <property type="term" value="F:DNA-binding transcription factor activity"/>
    <property type="evidence" value="ECO:0007669"/>
    <property type="project" value="InterPro"/>
</dbReference>
<dbReference type="Gene3D" id="1.10.10.10">
    <property type="entry name" value="Winged helix-like DNA-binding domain superfamily/Winged helix DNA-binding domain"/>
    <property type="match status" value="1"/>
</dbReference>
<evidence type="ECO:0000256" key="2">
    <source>
        <dbReference type="ARBA" id="ARBA00023125"/>
    </source>
</evidence>
<proteinExistence type="predicted"/>
<name>A0A087D742_9BIFI</name>
<dbReference type="Pfam" id="PF12802">
    <property type="entry name" value="MarR_2"/>
    <property type="match status" value="1"/>
</dbReference>
<keyword evidence="2" id="KW-0238">DNA-binding</keyword>
<sequence length="164" mass="18614">MAGNADGDGELDPAVGRRESISEQIDRFFDELHRIDVAYSDYARRAGVSDNLMCILDYLKDHEGASQRAICEYTLLPRQTVNNIIASFAERGLVELGESEEDRRVKTVRFTDAGRRYCNGLIAPSRAAEYRAMSEMPGELRDALLRGMEIYGQVFRRQMWRAGN</sequence>
<organism evidence="5 6">
    <name type="scientific">Bifidobacterium scardovii</name>
    <dbReference type="NCBI Taxonomy" id="158787"/>
    <lineage>
        <taxon>Bacteria</taxon>
        <taxon>Bacillati</taxon>
        <taxon>Actinomycetota</taxon>
        <taxon>Actinomycetes</taxon>
        <taxon>Bifidobacteriales</taxon>
        <taxon>Bifidobacteriaceae</taxon>
        <taxon>Bifidobacterium</taxon>
    </lineage>
</organism>
<dbReference type="STRING" id="158787.BSCA_2031"/>
<dbReference type="GO" id="GO:0003677">
    <property type="term" value="F:DNA binding"/>
    <property type="evidence" value="ECO:0007669"/>
    <property type="project" value="UniProtKB-KW"/>
</dbReference>